<evidence type="ECO:0000313" key="9">
    <source>
        <dbReference type="Proteomes" id="UP001328107"/>
    </source>
</evidence>
<dbReference type="PANTHER" id="PTHR20986:SF18">
    <property type="entry name" value="FMRF-LIKE PEPTIDE"/>
    <property type="match status" value="1"/>
</dbReference>
<proteinExistence type="inferred from homology"/>
<dbReference type="GO" id="GO:0007218">
    <property type="term" value="P:neuropeptide signaling pathway"/>
    <property type="evidence" value="ECO:0007669"/>
    <property type="project" value="UniProtKB-KW"/>
</dbReference>
<accession>A0AAN5DDE2</accession>
<evidence type="ECO:0000256" key="5">
    <source>
        <dbReference type="ARBA" id="ARBA00022815"/>
    </source>
</evidence>
<evidence type="ECO:0000256" key="3">
    <source>
        <dbReference type="ARBA" id="ARBA00022525"/>
    </source>
</evidence>
<comment type="caution">
    <text evidence="8">The sequence shown here is derived from an EMBL/GenBank/DDBJ whole genome shotgun (WGS) entry which is preliminary data.</text>
</comment>
<protein>
    <submittedName>
        <fullName evidence="8">Uncharacterized protein</fullName>
    </submittedName>
</protein>
<dbReference type="Proteomes" id="UP001328107">
    <property type="component" value="Unassembled WGS sequence"/>
</dbReference>
<keyword evidence="9" id="KW-1185">Reference proteome</keyword>
<evidence type="ECO:0000256" key="4">
    <source>
        <dbReference type="ARBA" id="ARBA00022685"/>
    </source>
</evidence>
<sequence>SFVPLPTPSMLPLVVFSLIAGSVLSCDLTNVPEGSKELAEKVCTLEAEMRVIERVLQELLQRTDITIPDEELAAPEKRKNEFIRFGKRSADGEMEKRKNEFIRFGKRKNEFIRFGRSLPMEGEMEKRKNEFIRFG</sequence>
<name>A0AAN5DDE2_9BILA</name>
<feature type="non-terminal residue" evidence="8">
    <location>
        <position position="1"/>
    </location>
</feature>
<reference evidence="9" key="1">
    <citation type="submission" date="2022-10" db="EMBL/GenBank/DDBJ databases">
        <title>Genome assembly of Pristionchus species.</title>
        <authorList>
            <person name="Yoshida K."/>
            <person name="Sommer R.J."/>
        </authorList>
    </citation>
    <scope>NUCLEOTIDE SEQUENCE [LARGE SCALE GENOMIC DNA]</scope>
    <source>
        <strain evidence="9">RS5460</strain>
    </source>
</reference>
<dbReference type="InterPro" id="IPR051041">
    <property type="entry name" value="FMRFamide-related_np"/>
</dbReference>
<evidence type="ECO:0000256" key="6">
    <source>
        <dbReference type="ARBA" id="ARBA00023320"/>
    </source>
</evidence>
<keyword evidence="5" id="KW-0027">Amidation</keyword>
<keyword evidence="4" id="KW-0165">Cleavage on pair of basic residues</keyword>
<feature type="chain" id="PRO_5042951673" evidence="7">
    <location>
        <begin position="26"/>
        <end position="135"/>
    </location>
</feature>
<comment type="similarity">
    <text evidence="2">Belongs to the FARP (FMRFamide related peptide) family.</text>
</comment>
<feature type="signal peptide" evidence="7">
    <location>
        <begin position="1"/>
        <end position="25"/>
    </location>
</feature>
<dbReference type="EMBL" id="BTRK01000006">
    <property type="protein sequence ID" value="GMR60971.1"/>
    <property type="molecule type" value="Genomic_DNA"/>
</dbReference>
<dbReference type="InterPro" id="IPR002544">
    <property type="entry name" value="FMRFamid-related_peptide-like"/>
</dbReference>
<evidence type="ECO:0000256" key="1">
    <source>
        <dbReference type="ARBA" id="ARBA00004613"/>
    </source>
</evidence>
<evidence type="ECO:0000256" key="7">
    <source>
        <dbReference type="SAM" id="SignalP"/>
    </source>
</evidence>
<dbReference type="AlphaFoldDB" id="A0AAN5DDE2"/>
<dbReference type="Pfam" id="PF01581">
    <property type="entry name" value="FARP"/>
    <property type="match status" value="4"/>
</dbReference>
<keyword evidence="6" id="KW-0527">Neuropeptide</keyword>
<comment type="subcellular location">
    <subcellularLocation>
        <location evidence="1">Secreted</location>
    </subcellularLocation>
</comment>
<keyword evidence="3" id="KW-0964">Secreted</keyword>
<evidence type="ECO:0000313" key="8">
    <source>
        <dbReference type="EMBL" id="GMR60971.1"/>
    </source>
</evidence>
<evidence type="ECO:0000256" key="2">
    <source>
        <dbReference type="ARBA" id="ARBA00006356"/>
    </source>
</evidence>
<keyword evidence="7" id="KW-0732">Signal</keyword>
<dbReference type="PANTHER" id="PTHR20986">
    <property type="entry name" value="FMRFAMIDE-RELATED PEPTIDES"/>
    <property type="match status" value="1"/>
</dbReference>
<gene>
    <name evidence="8" type="ORF">PMAYCL1PPCAC_31166</name>
</gene>
<organism evidence="8 9">
    <name type="scientific">Pristionchus mayeri</name>
    <dbReference type="NCBI Taxonomy" id="1317129"/>
    <lineage>
        <taxon>Eukaryota</taxon>
        <taxon>Metazoa</taxon>
        <taxon>Ecdysozoa</taxon>
        <taxon>Nematoda</taxon>
        <taxon>Chromadorea</taxon>
        <taxon>Rhabditida</taxon>
        <taxon>Rhabditina</taxon>
        <taxon>Diplogasteromorpha</taxon>
        <taxon>Diplogasteroidea</taxon>
        <taxon>Neodiplogasteridae</taxon>
        <taxon>Pristionchus</taxon>
    </lineage>
</organism>
<dbReference type="GO" id="GO:0005576">
    <property type="term" value="C:extracellular region"/>
    <property type="evidence" value="ECO:0007669"/>
    <property type="project" value="UniProtKB-SubCell"/>
</dbReference>